<sequence length="79" mass="9053">MFFGLWLSYWSDGLLAANKTTFKLLKSTAKNSKATQTSGYQAQDQNMARYTTIIKNKAVDVGIVQTRKYNWTIKRIEAQ</sequence>
<accession>W6T8I2</accession>
<reference evidence="1 2" key="1">
    <citation type="journal article" date="2014" name="Genome Announc.">
        <title>Genome Sequence of Lactobacillus fabifermentans Strain T30PCM01, Isolated from Fermenting Grape Marc.</title>
        <authorList>
            <person name="Treu L."/>
            <person name="Vendramin V."/>
            <person name="Bovo B."/>
            <person name="Giacomini A."/>
            <person name="Corich V."/>
            <person name="Campanaro S."/>
        </authorList>
    </citation>
    <scope>NUCLEOTIDE SEQUENCE [LARGE SCALE GENOMIC DNA]</scope>
    <source>
        <strain evidence="1 2">T30PCM01</strain>
    </source>
</reference>
<dbReference type="Proteomes" id="UP000019247">
    <property type="component" value="Unassembled WGS sequence"/>
</dbReference>
<comment type="caution">
    <text evidence="1">The sequence shown here is derived from an EMBL/GenBank/DDBJ whole genome shotgun (WGS) entry which is preliminary data.</text>
</comment>
<dbReference type="STRING" id="1400520.LFAB_05935"/>
<protein>
    <submittedName>
        <fullName evidence="1">Uncharacterized protein</fullName>
    </submittedName>
</protein>
<proteinExistence type="predicted"/>
<name>W6T8I2_9LACO</name>
<evidence type="ECO:0000313" key="2">
    <source>
        <dbReference type="Proteomes" id="UP000019247"/>
    </source>
</evidence>
<organism evidence="1 2">
    <name type="scientific">Lactiplantibacillus fabifermentans T30PCM01</name>
    <dbReference type="NCBI Taxonomy" id="1400520"/>
    <lineage>
        <taxon>Bacteria</taxon>
        <taxon>Bacillati</taxon>
        <taxon>Bacillota</taxon>
        <taxon>Bacilli</taxon>
        <taxon>Lactobacillales</taxon>
        <taxon>Lactobacillaceae</taxon>
        <taxon>Lactiplantibacillus</taxon>
    </lineage>
</organism>
<dbReference type="EMBL" id="AWWK01000028">
    <property type="protein sequence ID" value="ETY74667.1"/>
    <property type="molecule type" value="Genomic_DNA"/>
</dbReference>
<dbReference type="HOGENOM" id="CLU_2601564_0_0_9"/>
<gene>
    <name evidence="1" type="ORF">LFAB_05935</name>
</gene>
<dbReference type="AlphaFoldDB" id="W6T8I2"/>
<evidence type="ECO:0000313" key="1">
    <source>
        <dbReference type="EMBL" id="ETY74667.1"/>
    </source>
</evidence>